<evidence type="ECO:0000256" key="1">
    <source>
        <dbReference type="ARBA" id="ARBA00022448"/>
    </source>
</evidence>
<evidence type="ECO:0000313" key="11">
    <source>
        <dbReference type="EMBL" id="MBB5641874.1"/>
    </source>
</evidence>
<dbReference type="AlphaFoldDB" id="A0A099JSK7"/>
<dbReference type="CDD" id="cd03215">
    <property type="entry name" value="ABC_Carb_Monos_II"/>
    <property type="match status" value="1"/>
</dbReference>
<feature type="domain" description="ABC transporter" evidence="9">
    <location>
        <begin position="3"/>
        <end position="242"/>
    </location>
</feature>
<organism evidence="10 12">
    <name type="scientific">Cryobacterium roopkundense</name>
    <dbReference type="NCBI Taxonomy" id="1001240"/>
    <lineage>
        <taxon>Bacteria</taxon>
        <taxon>Bacillati</taxon>
        <taxon>Actinomycetota</taxon>
        <taxon>Actinomycetes</taxon>
        <taxon>Micrococcales</taxon>
        <taxon>Microbacteriaceae</taxon>
        <taxon>Cryobacterium</taxon>
    </lineage>
</organism>
<gene>
    <name evidence="11" type="ORF">BJ997_002422</name>
    <name evidence="10" type="ORF">GY21_01840</name>
</gene>
<dbReference type="InterPro" id="IPR017871">
    <property type="entry name" value="ABC_transporter-like_CS"/>
</dbReference>
<keyword evidence="5" id="KW-0547">Nucleotide-binding</keyword>
<dbReference type="PANTHER" id="PTHR43790:SF3">
    <property type="entry name" value="D-ALLOSE IMPORT ATP-BINDING PROTEIN ALSA-RELATED"/>
    <property type="match status" value="1"/>
</dbReference>
<dbReference type="EMBL" id="JACHBQ010000001">
    <property type="protein sequence ID" value="MBB5641874.1"/>
    <property type="molecule type" value="Genomic_DNA"/>
</dbReference>
<dbReference type="InterPro" id="IPR027417">
    <property type="entry name" value="P-loop_NTPase"/>
</dbReference>
<dbReference type="InterPro" id="IPR050107">
    <property type="entry name" value="ABC_carbohydrate_import_ATPase"/>
</dbReference>
<protein>
    <submittedName>
        <fullName evidence="11">ABC-type sugar transport system ATPase subunit</fullName>
    </submittedName>
</protein>
<keyword evidence="6" id="KW-0067">ATP-binding</keyword>
<keyword evidence="8" id="KW-0472">Membrane</keyword>
<name>A0A099JSK7_9MICO</name>
<keyword evidence="2" id="KW-1003">Cell membrane</keyword>
<reference evidence="11 13" key="2">
    <citation type="submission" date="2020-08" db="EMBL/GenBank/DDBJ databases">
        <title>Sequencing the genomes of 1000 actinobacteria strains.</title>
        <authorList>
            <person name="Klenk H.-P."/>
        </authorList>
    </citation>
    <scope>NUCLEOTIDE SEQUENCE [LARGE SCALE GENOMIC DNA]</scope>
    <source>
        <strain evidence="11 13">DSM 21065</strain>
    </source>
</reference>
<dbReference type="SUPFAM" id="SSF52540">
    <property type="entry name" value="P-loop containing nucleoside triphosphate hydrolases"/>
    <property type="match status" value="2"/>
</dbReference>
<dbReference type="SMART" id="SM00382">
    <property type="entry name" value="AAA"/>
    <property type="match status" value="2"/>
</dbReference>
<dbReference type="eggNOG" id="COG1129">
    <property type="taxonomic scope" value="Bacteria"/>
</dbReference>
<evidence type="ECO:0000259" key="9">
    <source>
        <dbReference type="PROSITE" id="PS50893"/>
    </source>
</evidence>
<dbReference type="PROSITE" id="PS50893">
    <property type="entry name" value="ABC_TRANSPORTER_2"/>
    <property type="match status" value="2"/>
</dbReference>
<evidence type="ECO:0000313" key="10">
    <source>
        <dbReference type="EMBL" id="KGJ81126.1"/>
    </source>
</evidence>
<sequence>MILQLTNIHKSFGDVEVLTGVDLTVRGGEVVALVGENGAGKSTLTRIISGAHSPDRGTISIDGAPVDLKVPQDAMNQGIQVIYQEFLHNIFPHLSVAENLFTLDDTSEFGRFFVNKRRMLDRARELMQRIGLTIDPTAPAESLSVAELQMLEIAKSMGHSSRMLILDEPTAALDERESERLFEQIETLRSAGLCIIYISHRLEEVFRICDRVVVLRNGAVTLEGPTAALSERDVVTAMVGKTIDDFYPKARHASEEVVLSVVDAASPGHFGGVSLTVRAGEVLGIGGVLGCGKGSVLRALFGLLPLSEGSVTIGARKVVLSTPRRAIAEGVAYVTPDRQGEGLCMQQSVTANIALAALDRFSPTGFVDGRSERAGTAGLIDNLQIRTASAEAEVGKLSGGNQQKVLFGRWILTSPRVLLMEEPTRGVDVGAKAEIYRIINEQAAAGVAIILVSSDLPELVAMSDRVAVMRQGRIATELSGADLTQQKVLEFALESAA</sequence>
<dbReference type="GO" id="GO:0016887">
    <property type="term" value="F:ATP hydrolysis activity"/>
    <property type="evidence" value="ECO:0007669"/>
    <property type="project" value="InterPro"/>
</dbReference>
<feature type="domain" description="ABC transporter" evidence="9">
    <location>
        <begin position="252"/>
        <end position="496"/>
    </location>
</feature>
<evidence type="ECO:0000256" key="3">
    <source>
        <dbReference type="ARBA" id="ARBA00022597"/>
    </source>
</evidence>
<evidence type="ECO:0000256" key="6">
    <source>
        <dbReference type="ARBA" id="ARBA00022840"/>
    </source>
</evidence>
<evidence type="ECO:0000256" key="5">
    <source>
        <dbReference type="ARBA" id="ARBA00022741"/>
    </source>
</evidence>
<dbReference type="Proteomes" id="UP000561726">
    <property type="component" value="Unassembled WGS sequence"/>
</dbReference>
<evidence type="ECO:0000313" key="12">
    <source>
        <dbReference type="Proteomes" id="UP000029864"/>
    </source>
</evidence>
<evidence type="ECO:0000256" key="8">
    <source>
        <dbReference type="ARBA" id="ARBA00023136"/>
    </source>
</evidence>
<comment type="caution">
    <text evidence="10">The sequence shown here is derived from an EMBL/GenBank/DDBJ whole genome shotgun (WGS) entry which is preliminary data.</text>
</comment>
<reference evidence="10 12" key="1">
    <citation type="submission" date="2014-08" db="EMBL/GenBank/DDBJ databases">
        <authorList>
            <person name="Sisinthy S."/>
        </authorList>
    </citation>
    <scope>NUCLEOTIDE SEQUENCE [LARGE SCALE GENOMIC DNA]</scope>
    <source>
        <strain evidence="10 12">RuG17</strain>
    </source>
</reference>
<dbReference type="CDD" id="cd03216">
    <property type="entry name" value="ABC_Carb_Monos_I"/>
    <property type="match status" value="1"/>
</dbReference>
<dbReference type="OrthoDB" id="39350at2"/>
<dbReference type="Gene3D" id="3.40.50.300">
    <property type="entry name" value="P-loop containing nucleotide triphosphate hydrolases"/>
    <property type="match status" value="2"/>
</dbReference>
<dbReference type="InterPro" id="IPR003593">
    <property type="entry name" value="AAA+_ATPase"/>
</dbReference>
<dbReference type="RefSeq" id="WP_035834833.1">
    <property type="nucleotide sequence ID" value="NZ_JACHBQ010000001.1"/>
</dbReference>
<dbReference type="Proteomes" id="UP000029864">
    <property type="component" value="Unassembled WGS sequence"/>
</dbReference>
<evidence type="ECO:0000313" key="13">
    <source>
        <dbReference type="Proteomes" id="UP000561726"/>
    </source>
</evidence>
<proteinExistence type="predicted"/>
<keyword evidence="1" id="KW-0813">Transport</keyword>
<keyword evidence="3 11" id="KW-0762">Sugar transport</keyword>
<evidence type="ECO:0000256" key="7">
    <source>
        <dbReference type="ARBA" id="ARBA00022967"/>
    </source>
</evidence>
<keyword evidence="7" id="KW-1278">Translocase</keyword>
<dbReference type="Pfam" id="PF00005">
    <property type="entry name" value="ABC_tran"/>
    <property type="match status" value="2"/>
</dbReference>
<dbReference type="EMBL" id="JPXF01000004">
    <property type="protein sequence ID" value="KGJ81126.1"/>
    <property type="molecule type" value="Genomic_DNA"/>
</dbReference>
<keyword evidence="12" id="KW-1185">Reference proteome</keyword>
<accession>A0A099JSK7</accession>
<dbReference type="PROSITE" id="PS00211">
    <property type="entry name" value="ABC_TRANSPORTER_1"/>
    <property type="match status" value="1"/>
</dbReference>
<dbReference type="InterPro" id="IPR003439">
    <property type="entry name" value="ABC_transporter-like_ATP-bd"/>
</dbReference>
<dbReference type="GO" id="GO:0005524">
    <property type="term" value="F:ATP binding"/>
    <property type="evidence" value="ECO:0007669"/>
    <property type="project" value="UniProtKB-KW"/>
</dbReference>
<dbReference type="STRING" id="1001240.GY21_01840"/>
<keyword evidence="4" id="KW-0677">Repeat</keyword>
<evidence type="ECO:0000256" key="4">
    <source>
        <dbReference type="ARBA" id="ARBA00022737"/>
    </source>
</evidence>
<dbReference type="PANTHER" id="PTHR43790">
    <property type="entry name" value="CARBOHYDRATE TRANSPORT ATP-BINDING PROTEIN MG119-RELATED"/>
    <property type="match status" value="1"/>
</dbReference>
<evidence type="ECO:0000256" key="2">
    <source>
        <dbReference type="ARBA" id="ARBA00022475"/>
    </source>
</evidence>